<comment type="caution">
    <text evidence="6">The sequence shown here is derived from an EMBL/GenBank/DDBJ whole genome shotgun (WGS) entry which is preliminary data.</text>
</comment>
<dbReference type="Pfam" id="PF00201">
    <property type="entry name" value="UDPGT"/>
    <property type="match status" value="1"/>
</dbReference>
<sequence>MKTGLTLLSATLICATVNALELQPTFRDGNYKHVVFSASIGGSSHHNWALSILDEVGQRGHRASYLTTTKETRFGRPYSTIETVDIGAAVNYENDTMIADLCDGKSIADTLPQMITVLATNYERDYAILLDYFKHNKVDLALCDHFMEVCIDAATTLNIPFIRTSSFEMTSESSASYVNNRIDSLQYPTTEFEPFYSRFRSKFISPWTLLYKMYPAVTEIVARKRALGINAKFEPPEETWKNSIMLINNVFGYMPARRIGSMAEHVGPIIPKSYAPLTADLESYLSLHSNVVYAGFGQNAIPPKKDVLFVLTTLLEGLEQGYIDGFIWSIFNSAKLFPEKVTTSSGTTYAVHDILNNRNPNILMMSWVPQTAILLHPSTSVFISHGGLGSWYESIYAGKPMLMLPFFGDQPGNSFTIEHEGLGFILNRKADPAQVSRLFIEVTDKEGEIIKNVKRMQAMTQIHSEHGIMRGADVVEEVLYTHKGGILPHRVPASTRMSFMKANNIDLYLALVLGIVATSSLVAAGVYKSYQRFSQHTKMQTKLKNL</sequence>
<evidence type="ECO:0000256" key="4">
    <source>
        <dbReference type="SAM" id="Phobius"/>
    </source>
</evidence>
<keyword evidence="1 3" id="KW-0328">Glycosyltransferase</keyword>
<keyword evidence="2 3" id="KW-0808">Transferase</keyword>
<evidence type="ECO:0000256" key="5">
    <source>
        <dbReference type="SAM" id="SignalP"/>
    </source>
</evidence>
<dbReference type="InterPro" id="IPR050271">
    <property type="entry name" value="UDP-glycosyltransferase"/>
</dbReference>
<dbReference type="PANTHER" id="PTHR48043">
    <property type="entry name" value="EG:EG0003.4 PROTEIN-RELATED"/>
    <property type="match status" value="1"/>
</dbReference>
<organism evidence="6 7">
    <name type="scientific">Mucor flavus</name>
    <dbReference type="NCBI Taxonomy" id="439312"/>
    <lineage>
        <taxon>Eukaryota</taxon>
        <taxon>Fungi</taxon>
        <taxon>Fungi incertae sedis</taxon>
        <taxon>Mucoromycota</taxon>
        <taxon>Mucoromycotina</taxon>
        <taxon>Mucoromycetes</taxon>
        <taxon>Mucorales</taxon>
        <taxon>Mucorineae</taxon>
        <taxon>Mucoraceae</taxon>
        <taxon>Mucor</taxon>
    </lineage>
</organism>
<keyword evidence="4" id="KW-0812">Transmembrane</keyword>
<dbReference type="Gene3D" id="3.40.50.2000">
    <property type="entry name" value="Glycogen Phosphorylase B"/>
    <property type="match status" value="2"/>
</dbReference>
<dbReference type="Proteomes" id="UP001473302">
    <property type="component" value="Unassembled WGS sequence"/>
</dbReference>
<reference evidence="6 7" key="1">
    <citation type="submission" date="2024-04" db="EMBL/GenBank/DDBJ databases">
        <title>genome sequences of Mucor flavus KT1a and Helicostylum pulchrum KT1b strains isolated from the surface of a dry-aged beef.</title>
        <authorList>
            <person name="Toyotome T."/>
            <person name="Hosono M."/>
            <person name="Torimaru M."/>
            <person name="Fukuda K."/>
            <person name="Mikami N."/>
        </authorList>
    </citation>
    <scope>NUCLEOTIDE SEQUENCE [LARGE SCALE GENOMIC DNA]</scope>
    <source>
        <strain evidence="6 7">KT1a</strain>
    </source>
</reference>
<keyword evidence="4" id="KW-0472">Membrane</keyword>
<evidence type="ECO:0008006" key="8">
    <source>
        <dbReference type="Google" id="ProtNLM"/>
    </source>
</evidence>
<evidence type="ECO:0000256" key="3">
    <source>
        <dbReference type="RuleBase" id="RU003718"/>
    </source>
</evidence>
<evidence type="ECO:0000313" key="6">
    <source>
        <dbReference type="EMBL" id="GAA5807034.1"/>
    </source>
</evidence>
<evidence type="ECO:0000256" key="1">
    <source>
        <dbReference type="ARBA" id="ARBA00022676"/>
    </source>
</evidence>
<comment type="similarity">
    <text evidence="3">Belongs to the UDP-glycosyltransferase family.</text>
</comment>
<dbReference type="InterPro" id="IPR035595">
    <property type="entry name" value="UDP_glycos_trans_CS"/>
</dbReference>
<proteinExistence type="inferred from homology"/>
<feature type="signal peptide" evidence="5">
    <location>
        <begin position="1"/>
        <end position="19"/>
    </location>
</feature>
<dbReference type="EMBL" id="BAABUK010000002">
    <property type="protein sequence ID" value="GAA5807034.1"/>
    <property type="molecule type" value="Genomic_DNA"/>
</dbReference>
<dbReference type="SUPFAM" id="SSF53756">
    <property type="entry name" value="UDP-Glycosyltransferase/glycogen phosphorylase"/>
    <property type="match status" value="1"/>
</dbReference>
<keyword evidence="5" id="KW-0732">Signal</keyword>
<feature type="transmembrane region" description="Helical" evidence="4">
    <location>
        <begin position="507"/>
        <end position="530"/>
    </location>
</feature>
<name>A0ABP9YJJ6_9FUNG</name>
<gene>
    <name evidence="6" type="ORF">MFLAVUS_000384</name>
</gene>
<protein>
    <recommendedName>
        <fullName evidence="8">UDP-glycosyltransferases domain-containing protein</fullName>
    </recommendedName>
</protein>
<evidence type="ECO:0000256" key="2">
    <source>
        <dbReference type="ARBA" id="ARBA00022679"/>
    </source>
</evidence>
<keyword evidence="4" id="KW-1133">Transmembrane helix</keyword>
<evidence type="ECO:0000313" key="7">
    <source>
        <dbReference type="Proteomes" id="UP001473302"/>
    </source>
</evidence>
<dbReference type="PANTHER" id="PTHR48043:SF145">
    <property type="entry name" value="FI06409P-RELATED"/>
    <property type="match status" value="1"/>
</dbReference>
<keyword evidence="7" id="KW-1185">Reference proteome</keyword>
<dbReference type="InterPro" id="IPR002213">
    <property type="entry name" value="UDP_glucos_trans"/>
</dbReference>
<dbReference type="CDD" id="cd03784">
    <property type="entry name" value="GT1_Gtf-like"/>
    <property type="match status" value="1"/>
</dbReference>
<accession>A0ABP9YJJ6</accession>
<feature type="chain" id="PRO_5047323589" description="UDP-glycosyltransferases domain-containing protein" evidence="5">
    <location>
        <begin position="20"/>
        <end position="546"/>
    </location>
</feature>
<dbReference type="PROSITE" id="PS00375">
    <property type="entry name" value="UDPGT"/>
    <property type="match status" value="1"/>
</dbReference>